<keyword evidence="3" id="KW-0809">Transit peptide</keyword>
<evidence type="ECO:0000313" key="6">
    <source>
        <dbReference type="EMBL" id="RLN41054.1"/>
    </source>
</evidence>
<proteinExistence type="inferred from homology"/>
<dbReference type="Pfam" id="PF13812">
    <property type="entry name" value="PPR_3"/>
    <property type="match status" value="1"/>
</dbReference>
<dbReference type="InterPro" id="IPR011990">
    <property type="entry name" value="TPR-like_helical_dom_sf"/>
</dbReference>
<keyword evidence="2" id="KW-0677">Repeat</keyword>
<dbReference type="Proteomes" id="UP000275267">
    <property type="component" value="Unassembled WGS sequence"/>
</dbReference>
<dbReference type="Pfam" id="PF13041">
    <property type="entry name" value="PPR_2"/>
    <property type="match status" value="3"/>
</dbReference>
<feature type="compositionally biased region" description="Pro residues" evidence="5">
    <location>
        <begin position="108"/>
        <end position="117"/>
    </location>
</feature>
<feature type="repeat" description="PPR" evidence="4">
    <location>
        <begin position="186"/>
        <end position="220"/>
    </location>
</feature>
<feature type="repeat" description="PPR" evidence="4">
    <location>
        <begin position="255"/>
        <end position="289"/>
    </location>
</feature>
<dbReference type="PROSITE" id="PS51375">
    <property type="entry name" value="PPR"/>
    <property type="match status" value="5"/>
</dbReference>
<protein>
    <recommendedName>
        <fullName evidence="8">Pentatricopeptide repeat-containing protein</fullName>
    </recommendedName>
</protein>
<feature type="repeat" description="PPR" evidence="4">
    <location>
        <begin position="290"/>
        <end position="324"/>
    </location>
</feature>
<organism evidence="6 7">
    <name type="scientific">Panicum miliaceum</name>
    <name type="common">Proso millet</name>
    <name type="synonym">Broomcorn millet</name>
    <dbReference type="NCBI Taxonomy" id="4540"/>
    <lineage>
        <taxon>Eukaryota</taxon>
        <taxon>Viridiplantae</taxon>
        <taxon>Streptophyta</taxon>
        <taxon>Embryophyta</taxon>
        <taxon>Tracheophyta</taxon>
        <taxon>Spermatophyta</taxon>
        <taxon>Magnoliopsida</taxon>
        <taxon>Liliopsida</taxon>
        <taxon>Poales</taxon>
        <taxon>Poaceae</taxon>
        <taxon>PACMAD clade</taxon>
        <taxon>Panicoideae</taxon>
        <taxon>Panicodae</taxon>
        <taxon>Paniceae</taxon>
        <taxon>Panicinae</taxon>
        <taxon>Panicum</taxon>
        <taxon>Panicum sect. Panicum</taxon>
    </lineage>
</organism>
<dbReference type="Gene3D" id="1.25.40.10">
    <property type="entry name" value="Tetratricopeptide repeat domain"/>
    <property type="match status" value="4"/>
</dbReference>
<sequence>MGWAIQSILPGGGGSQARSLPWATRLTQQVRRARTRKVFAAPERNHHHQPPLLWAARPRRQTECPLPRYAAEKPSPLVAASPTAMLRRSRRFLPARPPRRRNHKPPGKAEPPPPAPPTYTRDVVRRATAILRDHPWSAARPLLLSLPGLAWDSHTVARVLKTHPPLQKAFLFFRLAASASPTFRHDRFTYTSMIHLLGEAGRVPAMLRLLAEMLRAGVAPDAATFTTVMHWLARAGDVDGAMRVWAEMKARSRPTVVSYTACVKILFDAGRAEEARRVFGEMVAEGLRPTCKTYTVLIEHLADAGKFEATLEIVDKMKEACIEPDKALCNILVQKCSRAGETSVMTRILQYMKERFIVLRRPIFLEALEALKASGDSDELLREVNPHLSYEGIESDPILSDQGYITDRSTILYLLSAKNLSAIEEMINEMASKNVKMETHILSDVMEASCANCRLSCGLTVMRYSLRVGCELGRSAYCSLLGQYIRNSSFDLVVEIVEGLIKSGCNLGTYLSSILILRLGYAGQSAYAAQIFGLLTADKNVVSYTALINAYFQAGKVDGALDLFTQMKTMGIPACSGTYEVLIHGLQKARRKEESEHYRRERMNMQWHLQYHDQCSPEDSLCNYLFCGLHG</sequence>
<dbReference type="STRING" id="4540.A0A3L6TQB0"/>
<evidence type="ECO:0000256" key="5">
    <source>
        <dbReference type="SAM" id="MobiDB-lite"/>
    </source>
</evidence>
<name>A0A3L6TQB0_PANMI</name>
<evidence type="ECO:0000256" key="2">
    <source>
        <dbReference type="ARBA" id="ARBA00022737"/>
    </source>
</evidence>
<dbReference type="AlphaFoldDB" id="A0A3L6TQB0"/>
<dbReference type="PANTHER" id="PTHR47447:SF27">
    <property type="entry name" value="PENTACOTRIPEPTIDE-REPEAT REGION OF PRORP DOMAIN-CONTAINING PROTEIN"/>
    <property type="match status" value="1"/>
</dbReference>
<evidence type="ECO:0000256" key="1">
    <source>
        <dbReference type="ARBA" id="ARBA00007626"/>
    </source>
</evidence>
<feature type="repeat" description="PPR" evidence="4">
    <location>
        <begin position="221"/>
        <end position="251"/>
    </location>
</feature>
<feature type="region of interest" description="Disordered" evidence="5">
    <location>
        <begin position="88"/>
        <end position="120"/>
    </location>
</feature>
<dbReference type="PANTHER" id="PTHR47447">
    <property type="entry name" value="OS03G0856100 PROTEIN"/>
    <property type="match status" value="1"/>
</dbReference>
<comment type="caution">
    <text evidence="6">The sequence shown here is derived from an EMBL/GenBank/DDBJ whole genome shotgun (WGS) entry which is preliminary data.</text>
</comment>
<dbReference type="EMBL" id="PQIB02000001">
    <property type="protein sequence ID" value="RLN41054.1"/>
    <property type="molecule type" value="Genomic_DNA"/>
</dbReference>
<keyword evidence="7" id="KW-1185">Reference proteome</keyword>
<dbReference type="OrthoDB" id="185373at2759"/>
<evidence type="ECO:0000256" key="4">
    <source>
        <dbReference type="PROSITE-ProRule" id="PRU00708"/>
    </source>
</evidence>
<dbReference type="NCBIfam" id="TIGR00756">
    <property type="entry name" value="PPR"/>
    <property type="match status" value="5"/>
</dbReference>
<feature type="repeat" description="PPR" evidence="4">
    <location>
        <begin position="540"/>
        <end position="574"/>
    </location>
</feature>
<evidence type="ECO:0008006" key="8">
    <source>
        <dbReference type="Google" id="ProtNLM"/>
    </source>
</evidence>
<gene>
    <name evidence="6" type="ORF">C2845_PM01G43140</name>
</gene>
<evidence type="ECO:0000313" key="7">
    <source>
        <dbReference type="Proteomes" id="UP000275267"/>
    </source>
</evidence>
<feature type="compositionally biased region" description="Basic residues" evidence="5">
    <location>
        <begin position="88"/>
        <end position="106"/>
    </location>
</feature>
<accession>A0A3L6TQB0</accession>
<dbReference type="InterPro" id="IPR002885">
    <property type="entry name" value="PPR_rpt"/>
</dbReference>
<reference evidence="7" key="1">
    <citation type="journal article" date="2019" name="Nat. Commun.">
        <title>The genome of broomcorn millet.</title>
        <authorList>
            <person name="Zou C."/>
            <person name="Miki D."/>
            <person name="Li D."/>
            <person name="Tang Q."/>
            <person name="Xiao L."/>
            <person name="Rajput S."/>
            <person name="Deng P."/>
            <person name="Jia W."/>
            <person name="Huang R."/>
            <person name="Zhang M."/>
            <person name="Sun Y."/>
            <person name="Hu J."/>
            <person name="Fu X."/>
            <person name="Schnable P.S."/>
            <person name="Li F."/>
            <person name="Zhang H."/>
            <person name="Feng B."/>
            <person name="Zhu X."/>
            <person name="Liu R."/>
            <person name="Schnable J.C."/>
            <person name="Zhu J.-K."/>
            <person name="Zhang H."/>
        </authorList>
    </citation>
    <scope>NUCLEOTIDE SEQUENCE [LARGE SCALE GENOMIC DNA]</scope>
</reference>
<comment type="similarity">
    <text evidence="1">Belongs to the PPR family. P subfamily.</text>
</comment>
<feature type="region of interest" description="Disordered" evidence="5">
    <location>
        <begin position="1"/>
        <end position="20"/>
    </location>
</feature>
<evidence type="ECO:0000256" key="3">
    <source>
        <dbReference type="ARBA" id="ARBA00022946"/>
    </source>
</evidence>